<keyword evidence="2" id="KW-1185">Reference proteome</keyword>
<organism evidence="1 2">
    <name type="scientific">Streptococcus bovimastitidis</name>
    <dbReference type="NCBI Taxonomy" id="1856638"/>
    <lineage>
        <taxon>Bacteria</taxon>
        <taxon>Bacillati</taxon>
        <taxon>Bacillota</taxon>
        <taxon>Bacilli</taxon>
        <taxon>Lactobacillales</taxon>
        <taxon>Streptococcaceae</taxon>
        <taxon>Streptococcus</taxon>
    </lineage>
</organism>
<dbReference type="OrthoDB" id="9810761at2"/>
<accession>A0A1L8MKF0</accession>
<comment type="caution">
    <text evidence="1">The sequence shown here is derived from an EMBL/GenBank/DDBJ whole genome shotgun (WGS) entry which is preliminary data.</text>
</comment>
<dbReference type="EMBL" id="LZDD01000003">
    <property type="protein sequence ID" value="OJF71234.1"/>
    <property type="molecule type" value="Genomic_DNA"/>
</dbReference>
<dbReference type="Proteomes" id="UP000182015">
    <property type="component" value="Unassembled WGS sequence"/>
</dbReference>
<dbReference type="RefSeq" id="WP_071794297.1">
    <property type="nucleotide sequence ID" value="NZ_LZDD01000003.1"/>
</dbReference>
<dbReference type="STRING" id="1856638.A9Q68_08530"/>
<sequence length="71" mass="8351">MTYNLYYCDDAERILKGGFETKEQAIQGFHDVCRNEFKFGAYGFDLVEDKNVTRIDYGGNKHWFEIEEVEG</sequence>
<protein>
    <submittedName>
        <fullName evidence="1">Uncharacterized protein</fullName>
    </submittedName>
</protein>
<name>A0A1L8MKF0_9STRE</name>
<gene>
    <name evidence="1" type="ORF">A9Q68_08530</name>
</gene>
<proteinExistence type="predicted"/>
<evidence type="ECO:0000313" key="2">
    <source>
        <dbReference type="Proteomes" id="UP000182015"/>
    </source>
</evidence>
<evidence type="ECO:0000313" key="1">
    <source>
        <dbReference type="EMBL" id="OJF71234.1"/>
    </source>
</evidence>
<dbReference type="AlphaFoldDB" id="A0A1L8MKF0"/>
<reference evidence="2" key="1">
    <citation type="submission" date="2016-06" db="EMBL/GenBank/DDBJ databases">
        <authorList>
            <person name="de Vries S.P.W."/>
            <person name="Hadjirin N.F."/>
            <person name="Lay E.M."/>
            <person name="Zadoks R.N."/>
            <person name="Peacock S.J."/>
            <person name="Parkhill J."/>
            <person name="Grant A.J."/>
            <person name="Mcdougall S."/>
            <person name="Holmes M.A."/>
        </authorList>
    </citation>
    <scope>NUCLEOTIDE SEQUENCE [LARGE SCALE GENOMIC DNA]</scope>
    <source>
        <strain evidence="2">NZ1587</strain>
    </source>
</reference>